<keyword evidence="3" id="KW-1185">Reference proteome</keyword>
<evidence type="ECO:0000313" key="3">
    <source>
        <dbReference type="Proteomes" id="UP001067708"/>
    </source>
</evidence>
<dbReference type="Proteomes" id="UP001067708">
    <property type="component" value="Unassembled WGS sequence"/>
</dbReference>
<organism evidence="2 3">
    <name type="scientific">Brevibacillus halotolerans</name>
    <dbReference type="NCBI Taxonomy" id="1507437"/>
    <lineage>
        <taxon>Bacteria</taxon>
        <taxon>Bacillati</taxon>
        <taxon>Bacillota</taxon>
        <taxon>Bacilli</taxon>
        <taxon>Bacillales</taxon>
        <taxon>Paenibacillaceae</taxon>
        <taxon>Brevibacillus</taxon>
    </lineage>
</organism>
<sequence length="79" mass="8965">MFQQIGYAQEDNSHKSGIGESVRTTSAHLVCIVVAFCPERYRMHTDWRSVQVSLKESSQYSGNTNALRNMKCKPENLAE</sequence>
<evidence type="ECO:0000256" key="1">
    <source>
        <dbReference type="SAM" id="MobiDB-lite"/>
    </source>
</evidence>
<reference evidence="2" key="1">
    <citation type="submission" date="2022-09" db="EMBL/GenBank/DDBJ databases">
        <title>Genome analysis and characterization of larvicidal activity of Brevibacillus strains.</title>
        <authorList>
            <person name="Patrusheva E.V."/>
            <person name="Izotova A.O."/>
            <person name="Toshchakov S.V."/>
            <person name="Sineoky S.P."/>
        </authorList>
    </citation>
    <scope>NUCLEOTIDE SEQUENCE</scope>
    <source>
        <strain evidence="2">VKPM_B-13244</strain>
    </source>
</reference>
<name>A0ABT4HXM4_9BACL</name>
<proteinExistence type="predicted"/>
<accession>A0ABT4HXM4</accession>
<feature type="region of interest" description="Disordered" evidence="1">
    <location>
        <begin position="56"/>
        <end position="79"/>
    </location>
</feature>
<dbReference type="EMBL" id="JAPTNG010000008">
    <property type="protein sequence ID" value="MCZ0831553.1"/>
    <property type="molecule type" value="Genomic_DNA"/>
</dbReference>
<feature type="compositionally biased region" description="Polar residues" evidence="1">
    <location>
        <begin position="56"/>
        <end position="67"/>
    </location>
</feature>
<protein>
    <submittedName>
        <fullName evidence="2">Uncharacterized protein</fullName>
    </submittedName>
</protein>
<gene>
    <name evidence="2" type="ORF">O0535_12395</name>
</gene>
<comment type="caution">
    <text evidence="2">The sequence shown here is derived from an EMBL/GenBank/DDBJ whole genome shotgun (WGS) entry which is preliminary data.</text>
</comment>
<dbReference type="RefSeq" id="WP_212932360.1">
    <property type="nucleotide sequence ID" value="NZ_BORK01000009.1"/>
</dbReference>
<evidence type="ECO:0000313" key="2">
    <source>
        <dbReference type="EMBL" id="MCZ0831553.1"/>
    </source>
</evidence>